<name>A0A4Q0NQF1_9FLAO</name>
<dbReference type="EMBL" id="QOVI01000007">
    <property type="protein sequence ID" value="RXG12292.1"/>
    <property type="molecule type" value="Genomic_DNA"/>
</dbReference>
<accession>A0A4Q0NQF1</accession>
<dbReference type="AlphaFoldDB" id="A0A4Q0NQF1"/>
<sequence length="195" mass="21971">MKRLVVYTSSVLLTLAITACNTDAKKQDLAETKTEVKLEKPQPPEEVIPEGYELYKSSKLLNDWKVSLLHPDRASVDATGTQLSIKYSGEDNSFYGGLTDGFIMSMTMMNNEDSEKHINNNTPEKMGDYDVYKYQAPNSIGSAQVDHYLVKITPENDSEAVYADFATAVKGKSTSEYETMIKEIFKSMKWYKTSE</sequence>
<dbReference type="OrthoDB" id="1427246at2"/>
<dbReference type="RefSeq" id="WP_128762441.1">
    <property type="nucleotide sequence ID" value="NZ_QOVI01000007.1"/>
</dbReference>
<proteinExistence type="predicted"/>
<reference evidence="1 2" key="1">
    <citation type="submission" date="2018-07" db="EMBL/GenBank/DDBJ databases">
        <title>Leeuwenhoekiella genomics.</title>
        <authorList>
            <person name="Tahon G."/>
            <person name="Willems A."/>
        </authorList>
    </citation>
    <scope>NUCLEOTIDE SEQUENCE [LARGE SCALE GENOMIC DNA]</scope>
    <source>
        <strain evidence="1 2">R-50232</strain>
    </source>
</reference>
<gene>
    <name evidence="1" type="ORF">DSM04_10763</name>
</gene>
<dbReference type="PROSITE" id="PS51257">
    <property type="entry name" value="PROKAR_LIPOPROTEIN"/>
    <property type="match status" value="1"/>
</dbReference>
<keyword evidence="2" id="KW-1185">Reference proteome</keyword>
<evidence type="ECO:0000313" key="2">
    <source>
        <dbReference type="Proteomes" id="UP000289821"/>
    </source>
</evidence>
<dbReference type="Proteomes" id="UP000289821">
    <property type="component" value="Unassembled WGS sequence"/>
</dbReference>
<comment type="caution">
    <text evidence="1">The sequence shown here is derived from an EMBL/GenBank/DDBJ whole genome shotgun (WGS) entry which is preliminary data.</text>
</comment>
<protein>
    <submittedName>
        <fullName evidence="1">Uncharacterized protein</fullName>
    </submittedName>
</protein>
<evidence type="ECO:0000313" key="1">
    <source>
        <dbReference type="EMBL" id="RXG12292.1"/>
    </source>
</evidence>
<organism evidence="1 2">
    <name type="scientific">Leeuwenhoekiella aestuarii</name>
    <dbReference type="NCBI Taxonomy" id="2249426"/>
    <lineage>
        <taxon>Bacteria</taxon>
        <taxon>Pseudomonadati</taxon>
        <taxon>Bacteroidota</taxon>
        <taxon>Flavobacteriia</taxon>
        <taxon>Flavobacteriales</taxon>
        <taxon>Flavobacteriaceae</taxon>
        <taxon>Leeuwenhoekiella</taxon>
    </lineage>
</organism>